<evidence type="ECO:0000313" key="3">
    <source>
        <dbReference type="EMBL" id="GAA5341093.1"/>
    </source>
</evidence>
<dbReference type="InterPro" id="IPR004675">
    <property type="entry name" value="AhpD_core"/>
</dbReference>
<dbReference type="InterPro" id="IPR023982">
    <property type="entry name" value="CHP04029_CMD-like"/>
</dbReference>
<feature type="region of interest" description="Disordered" evidence="1">
    <location>
        <begin position="242"/>
        <end position="289"/>
    </location>
</feature>
<dbReference type="NCBIfam" id="TIGR04030">
    <property type="entry name" value="perox_Avi_7169"/>
    <property type="match status" value="1"/>
</dbReference>
<dbReference type="NCBIfam" id="TIGR04029">
    <property type="entry name" value="CMD_Avi_7170"/>
    <property type="match status" value="1"/>
</dbReference>
<keyword evidence="4" id="KW-1185">Reference proteome</keyword>
<feature type="compositionally biased region" description="Low complexity" evidence="1">
    <location>
        <begin position="262"/>
        <end position="280"/>
    </location>
</feature>
<dbReference type="Proteomes" id="UP001498935">
    <property type="component" value="Unassembled WGS sequence"/>
</dbReference>
<dbReference type="InterPro" id="IPR029032">
    <property type="entry name" value="AhpD-like"/>
</dbReference>
<accession>A0ABP9U4D4</accession>
<dbReference type="SUPFAM" id="SSF69118">
    <property type="entry name" value="AhpD-like"/>
    <property type="match status" value="2"/>
</dbReference>
<gene>
    <name evidence="3" type="ORF">KACC15558_21330</name>
</gene>
<protein>
    <recommendedName>
        <fullName evidence="2">Carboxymuconolactone decarboxylase-like domain-containing protein</fullName>
    </recommendedName>
</protein>
<dbReference type="InterPro" id="IPR010195">
    <property type="entry name" value="Uncharacterised_peroxidase-rel"/>
</dbReference>
<comment type="caution">
    <text evidence="3">The sequence shown here is derived from an EMBL/GenBank/DDBJ whole genome shotgun (WGS) entry which is preliminary data.</text>
</comment>
<proteinExistence type="predicted"/>
<dbReference type="NCBIfam" id="TIGR01926">
    <property type="entry name" value="peroxid_rel"/>
    <property type="match status" value="1"/>
</dbReference>
<dbReference type="PANTHER" id="PTHR35446">
    <property type="entry name" value="SI:CH211-175M2.5"/>
    <property type="match status" value="1"/>
</dbReference>
<dbReference type="InterPro" id="IPR023923">
    <property type="entry name" value="AhpD_Avi7169"/>
</dbReference>
<dbReference type="InterPro" id="IPR003779">
    <property type="entry name" value="CMD-like"/>
</dbReference>
<dbReference type="EMBL" id="BAABNP010000008">
    <property type="protein sequence ID" value="GAA5341093.1"/>
    <property type="molecule type" value="Genomic_DNA"/>
</dbReference>
<sequence>MPRELRERVRVPARVPARVPVLAALALPRQDRRAEMPDIINLLAGLTDGDPLDAIRDHRAQAKENAQLSFEALLEPDEPGAFSYRDRYVIAAFTAGLLGSAAGEEFYRDLLRDEDEAASWTVAELLDEVVVDLDSHGPVRGPFGSYESAALTSENVAGPELSIDANSRDTLGEATSAGIEFAHLLTLHPRDARPEHLARLLAAGWDEDGIVTLAQLVSFVSFQVRFSAGLAALAHAPAAVTDPVPLRPLTSGDLRDPGDGQGATASAGSGSPAVSGRSGSTSNPTALAEVGDRVRTYPDLARPEVFQQAGLGWVPWIAPVAEADLTEAQREALIEVGRAKNPYFRLLARDPAALRARTLTDLDIFFNVTDGVGRAERELAATAASRLNGCLFCASIHSDRASEESGRREVVQRLLDTGTAGRSSLGDPVWDAVVDASVALSLTPSAFGPEQVGALREAGLDDADVVDVIGAAAFFNWANRLMLSLGEPELIAPGK</sequence>
<dbReference type="Pfam" id="PF02627">
    <property type="entry name" value="CMD"/>
    <property type="match status" value="1"/>
</dbReference>
<feature type="domain" description="Carboxymuconolactone decarboxylase-like" evidence="2">
    <location>
        <begin position="351"/>
        <end position="415"/>
    </location>
</feature>
<name>A0ABP9U4D4_9MICO</name>
<evidence type="ECO:0000313" key="4">
    <source>
        <dbReference type="Proteomes" id="UP001498935"/>
    </source>
</evidence>
<organism evidence="3 4">
    <name type="scientific">Brevibacterium ammoniilyticum</name>
    <dbReference type="NCBI Taxonomy" id="1046555"/>
    <lineage>
        <taxon>Bacteria</taxon>
        <taxon>Bacillati</taxon>
        <taxon>Actinomycetota</taxon>
        <taxon>Actinomycetes</taxon>
        <taxon>Micrococcales</taxon>
        <taxon>Brevibacteriaceae</taxon>
        <taxon>Brevibacterium</taxon>
    </lineage>
</organism>
<evidence type="ECO:0000259" key="2">
    <source>
        <dbReference type="Pfam" id="PF02627"/>
    </source>
</evidence>
<dbReference type="NCBIfam" id="TIGR00778">
    <property type="entry name" value="ahpD_dom"/>
    <property type="match status" value="1"/>
</dbReference>
<reference evidence="3 4" key="1">
    <citation type="submission" date="2024-02" db="EMBL/GenBank/DDBJ databases">
        <title>Characterization of antibiotic resistant novel bacterial strains and their environmental applications.</title>
        <authorList>
            <person name="Manzoor S."/>
            <person name="Abbas S."/>
            <person name="Arshad M."/>
            <person name="Li W.J."/>
            <person name="Ahmed I."/>
        </authorList>
    </citation>
    <scope>NUCLEOTIDE SEQUENCE [LARGE SCALE GENOMIC DNA]</scope>
    <source>
        <strain evidence="3 4">KACC 15558</strain>
    </source>
</reference>
<evidence type="ECO:0000256" key="1">
    <source>
        <dbReference type="SAM" id="MobiDB-lite"/>
    </source>
</evidence>
<dbReference type="PANTHER" id="PTHR35446:SF2">
    <property type="entry name" value="CARBOXYMUCONOLACTONE DECARBOXYLASE-LIKE DOMAIN-CONTAINING PROTEIN"/>
    <property type="match status" value="1"/>
</dbReference>
<dbReference type="Gene3D" id="1.20.1290.10">
    <property type="entry name" value="AhpD-like"/>
    <property type="match status" value="2"/>
</dbReference>